<evidence type="ECO:0000256" key="1">
    <source>
        <dbReference type="ARBA" id="ARBA00008007"/>
    </source>
</evidence>
<dbReference type="Gene3D" id="3.40.50.2020">
    <property type="match status" value="1"/>
</dbReference>
<feature type="domain" description="Phosphoribosyltransferase" evidence="2">
    <location>
        <begin position="128"/>
        <end position="173"/>
    </location>
</feature>
<comment type="caution">
    <text evidence="3">The sequence shown here is derived from an EMBL/GenBank/DDBJ whole genome shotgun (WGS) entry which is preliminary data.</text>
</comment>
<proteinExistence type="inferred from homology"/>
<name>A0ABV2CK37_9RHOO</name>
<accession>A0ABV2CK37</accession>
<dbReference type="InterPro" id="IPR029057">
    <property type="entry name" value="PRTase-like"/>
</dbReference>
<gene>
    <name evidence="3" type="ORF">ABVT11_00360</name>
</gene>
<dbReference type="PANTHER" id="PTHR47505">
    <property type="entry name" value="DNA UTILIZATION PROTEIN YHGH"/>
    <property type="match status" value="1"/>
</dbReference>
<reference evidence="3 4" key="1">
    <citation type="submission" date="2024-07" db="EMBL/GenBank/DDBJ databases">
        <title>Uliginosibacterium paludis KCTC:42655.</title>
        <authorList>
            <person name="Kim M.K."/>
        </authorList>
    </citation>
    <scope>NUCLEOTIDE SEQUENCE [LARGE SCALE GENOMIC DNA]</scope>
    <source>
        <strain evidence="3 4">KCTC 42655</strain>
    </source>
</reference>
<dbReference type="RefSeq" id="WP_345926212.1">
    <property type="nucleotide sequence ID" value="NZ_JBDIVF010000003.1"/>
</dbReference>
<organism evidence="3 4">
    <name type="scientific">Uliginosibacterium paludis</name>
    <dbReference type="NCBI Taxonomy" id="1615952"/>
    <lineage>
        <taxon>Bacteria</taxon>
        <taxon>Pseudomonadati</taxon>
        <taxon>Pseudomonadota</taxon>
        <taxon>Betaproteobacteria</taxon>
        <taxon>Rhodocyclales</taxon>
        <taxon>Zoogloeaceae</taxon>
        <taxon>Uliginosibacterium</taxon>
    </lineage>
</organism>
<dbReference type="PANTHER" id="PTHR47505:SF1">
    <property type="entry name" value="DNA UTILIZATION PROTEIN YHGH"/>
    <property type="match status" value="1"/>
</dbReference>
<dbReference type="InterPro" id="IPR000836">
    <property type="entry name" value="PRTase_dom"/>
</dbReference>
<dbReference type="SUPFAM" id="SSF53271">
    <property type="entry name" value="PRTase-like"/>
    <property type="match status" value="1"/>
</dbReference>
<comment type="similarity">
    <text evidence="1">Belongs to the ComF/GntX family.</text>
</comment>
<evidence type="ECO:0000259" key="2">
    <source>
        <dbReference type="Pfam" id="PF00156"/>
    </source>
</evidence>
<dbReference type="Proteomes" id="UP001548590">
    <property type="component" value="Unassembled WGS sequence"/>
</dbReference>
<protein>
    <submittedName>
        <fullName evidence="3">ComF family protein</fullName>
    </submittedName>
</protein>
<dbReference type="Pfam" id="PF00156">
    <property type="entry name" value="Pribosyltran"/>
    <property type="match status" value="1"/>
</dbReference>
<sequence>MAGLPCGPCQRKPRAFDATRAVWQYAHPVREMILAFKHGQGFGLAGFFVEALIEEARRIEADCILPVPLHALRIRERGFNPACELSRPLARILGLEHLPQALVRERHTPRLAGLRGRERLQTVRGAFRCEADFQGRSVMLVDDVMTSGATLDEVARCLRQRGASRVSNLVLARTLKHSGPD</sequence>
<evidence type="ECO:0000313" key="4">
    <source>
        <dbReference type="Proteomes" id="UP001548590"/>
    </source>
</evidence>
<dbReference type="InterPro" id="IPR051910">
    <property type="entry name" value="ComF/GntX_DNA_util-trans"/>
</dbReference>
<dbReference type="CDD" id="cd06223">
    <property type="entry name" value="PRTases_typeI"/>
    <property type="match status" value="1"/>
</dbReference>
<dbReference type="EMBL" id="JBEWLZ010000001">
    <property type="protein sequence ID" value="MET1488259.1"/>
    <property type="molecule type" value="Genomic_DNA"/>
</dbReference>
<evidence type="ECO:0000313" key="3">
    <source>
        <dbReference type="EMBL" id="MET1488259.1"/>
    </source>
</evidence>
<keyword evidence="4" id="KW-1185">Reference proteome</keyword>